<protein>
    <submittedName>
        <fullName evidence="1">Uncharacterized protein</fullName>
    </submittedName>
</protein>
<evidence type="ECO:0000313" key="2">
    <source>
        <dbReference type="Proteomes" id="UP000235672"/>
    </source>
</evidence>
<proteinExistence type="predicted"/>
<reference evidence="1 2" key="1">
    <citation type="submission" date="2016-05" db="EMBL/GenBank/DDBJ databases">
        <title>A degradative enzymes factory behind the ericoid mycorrhizal symbiosis.</title>
        <authorList>
            <consortium name="DOE Joint Genome Institute"/>
            <person name="Martino E."/>
            <person name="Morin E."/>
            <person name="Grelet G."/>
            <person name="Kuo A."/>
            <person name="Kohler A."/>
            <person name="Daghino S."/>
            <person name="Barry K."/>
            <person name="Choi C."/>
            <person name="Cichocki N."/>
            <person name="Clum A."/>
            <person name="Copeland A."/>
            <person name="Hainaut M."/>
            <person name="Haridas S."/>
            <person name="Labutti K."/>
            <person name="Lindquist E."/>
            <person name="Lipzen A."/>
            <person name="Khouja H.-R."/>
            <person name="Murat C."/>
            <person name="Ohm R."/>
            <person name="Olson A."/>
            <person name="Spatafora J."/>
            <person name="Veneault-Fourrey C."/>
            <person name="Henrissat B."/>
            <person name="Grigoriev I."/>
            <person name="Martin F."/>
            <person name="Perotto S."/>
        </authorList>
    </citation>
    <scope>NUCLEOTIDE SEQUENCE [LARGE SCALE GENOMIC DNA]</scope>
    <source>
        <strain evidence="1 2">UAMH 7357</strain>
    </source>
</reference>
<keyword evidence="2" id="KW-1185">Reference proteome</keyword>
<evidence type="ECO:0000313" key="1">
    <source>
        <dbReference type="EMBL" id="PMD17907.1"/>
    </source>
</evidence>
<dbReference type="AlphaFoldDB" id="A0A2J6PV49"/>
<dbReference type="PROSITE" id="PS51257">
    <property type="entry name" value="PROKAR_LIPOPROTEIN"/>
    <property type="match status" value="1"/>
</dbReference>
<dbReference type="Proteomes" id="UP000235672">
    <property type="component" value="Unassembled WGS sequence"/>
</dbReference>
<name>A0A2J6PV49_9HELO</name>
<accession>A0A2J6PV49</accession>
<organism evidence="1 2">
    <name type="scientific">Hyaloscypha hepaticicola</name>
    <dbReference type="NCBI Taxonomy" id="2082293"/>
    <lineage>
        <taxon>Eukaryota</taxon>
        <taxon>Fungi</taxon>
        <taxon>Dikarya</taxon>
        <taxon>Ascomycota</taxon>
        <taxon>Pezizomycotina</taxon>
        <taxon>Leotiomycetes</taxon>
        <taxon>Helotiales</taxon>
        <taxon>Hyaloscyphaceae</taxon>
        <taxon>Hyaloscypha</taxon>
    </lineage>
</organism>
<dbReference type="EMBL" id="KZ613497">
    <property type="protein sequence ID" value="PMD17907.1"/>
    <property type="molecule type" value="Genomic_DNA"/>
</dbReference>
<gene>
    <name evidence="1" type="ORF">NA56DRAFT_261065</name>
</gene>
<sequence>MSKAYVATYSFLSSCSLRLLKFAERASTNPPSLTHCLQGQRKMLSSFSPSGSSSKSALIRRIDIYHGALPDGRYSLIGSISCFVRYWKAERHGAVSIGSFCFALMCYAIKQYRGVQAVTQNRERESCWTPGCGERVRLATEIFLLSYKGHMDRALHGAASSRLSSPQSVRISANQSAQAQHHRAF</sequence>